<name>A0ABU5WT00_9BURK</name>
<dbReference type="PROSITE" id="PS00622">
    <property type="entry name" value="HTH_LUXR_1"/>
    <property type="match status" value="1"/>
</dbReference>
<keyword evidence="4" id="KW-0597">Phosphoprotein</keyword>
<comment type="caution">
    <text evidence="7">The sequence shown here is derived from an EMBL/GenBank/DDBJ whole genome shotgun (WGS) entry which is preliminary data.</text>
</comment>
<dbReference type="SUPFAM" id="SSF52172">
    <property type="entry name" value="CheY-like"/>
    <property type="match status" value="1"/>
</dbReference>
<feature type="domain" description="HTH luxR-type" evidence="5">
    <location>
        <begin position="142"/>
        <end position="207"/>
    </location>
</feature>
<evidence type="ECO:0000313" key="8">
    <source>
        <dbReference type="Proteomes" id="UP001304467"/>
    </source>
</evidence>
<dbReference type="EMBL" id="JAWRLE010000046">
    <property type="protein sequence ID" value="MEB2582151.1"/>
    <property type="molecule type" value="Genomic_DNA"/>
</dbReference>
<dbReference type="PROSITE" id="PS50110">
    <property type="entry name" value="RESPONSE_REGULATORY"/>
    <property type="match status" value="1"/>
</dbReference>
<feature type="domain" description="Response regulatory" evidence="6">
    <location>
        <begin position="13"/>
        <end position="126"/>
    </location>
</feature>
<evidence type="ECO:0000256" key="3">
    <source>
        <dbReference type="ARBA" id="ARBA00023163"/>
    </source>
</evidence>
<evidence type="ECO:0000259" key="5">
    <source>
        <dbReference type="PROSITE" id="PS50043"/>
    </source>
</evidence>
<dbReference type="PANTHER" id="PTHR44688">
    <property type="entry name" value="DNA-BINDING TRANSCRIPTIONAL ACTIVATOR DEVR_DOSR"/>
    <property type="match status" value="1"/>
</dbReference>
<evidence type="ECO:0000256" key="2">
    <source>
        <dbReference type="ARBA" id="ARBA00023125"/>
    </source>
</evidence>
<accession>A0ABU5WT00</accession>
<dbReference type="Gene3D" id="1.10.10.10">
    <property type="entry name" value="Winged helix-like DNA-binding domain superfamily/Winged helix DNA-binding domain"/>
    <property type="match status" value="1"/>
</dbReference>
<proteinExistence type="predicted"/>
<dbReference type="Pfam" id="PF00072">
    <property type="entry name" value="Response_reg"/>
    <property type="match status" value="1"/>
</dbReference>
<dbReference type="InterPro" id="IPR011006">
    <property type="entry name" value="CheY-like_superfamily"/>
</dbReference>
<evidence type="ECO:0000256" key="1">
    <source>
        <dbReference type="ARBA" id="ARBA00023015"/>
    </source>
</evidence>
<evidence type="ECO:0000313" key="7">
    <source>
        <dbReference type="EMBL" id="MEB2582151.1"/>
    </source>
</evidence>
<dbReference type="RefSeq" id="WP_323620679.1">
    <property type="nucleotide sequence ID" value="NZ_JAWRKY010000014.1"/>
</dbReference>
<keyword evidence="3" id="KW-0804">Transcription</keyword>
<protein>
    <submittedName>
        <fullName evidence="7">Response regulator</fullName>
    </submittedName>
</protein>
<dbReference type="Proteomes" id="UP001304467">
    <property type="component" value="Unassembled WGS sequence"/>
</dbReference>
<dbReference type="Pfam" id="PF00196">
    <property type="entry name" value="GerE"/>
    <property type="match status" value="1"/>
</dbReference>
<keyword evidence="1" id="KW-0805">Transcription regulation</keyword>
<keyword evidence="8" id="KW-1185">Reference proteome</keyword>
<dbReference type="PRINTS" id="PR00038">
    <property type="entry name" value="HTHLUXR"/>
</dbReference>
<organism evidence="7 8">
    <name type="scientific">Burkholderia anthinoferrum</name>
    <dbReference type="NCBI Taxonomy" id="3090833"/>
    <lineage>
        <taxon>Bacteria</taxon>
        <taxon>Pseudomonadati</taxon>
        <taxon>Pseudomonadota</taxon>
        <taxon>Betaproteobacteria</taxon>
        <taxon>Burkholderiales</taxon>
        <taxon>Burkholderiaceae</taxon>
        <taxon>Burkholderia</taxon>
    </lineage>
</organism>
<dbReference type="Gene3D" id="3.40.50.2300">
    <property type="match status" value="1"/>
</dbReference>
<gene>
    <name evidence="7" type="ORF">SB593_24725</name>
</gene>
<evidence type="ECO:0000259" key="6">
    <source>
        <dbReference type="PROSITE" id="PS50110"/>
    </source>
</evidence>
<evidence type="ECO:0000256" key="4">
    <source>
        <dbReference type="PROSITE-ProRule" id="PRU00169"/>
    </source>
</evidence>
<dbReference type="SMART" id="SM00448">
    <property type="entry name" value="REC"/>
    <property type="match status" value="1"/>
</dbReference>
<dbReference type="InterPro" id="IPR036388">
    <property type="entry name" value="WH-like_DNA-bd_sf"/>
</dbReference>
<dbReference type="SMART" id="SM00421">
    <property type="entry name" value="HTH_LUXR"/>
    <property type="match status" value="1"/>
</dbReference>
<sequence length="219" mass="23554">MNGSPYSAPAAAAVAIVDDDEAVRDGLALLLRTVGVPTRCYPDAPAFLADADDPALGCVLLDIRMPGMSGLDALDALRARRDLPVIVMTGHGNVDACRRAFKRGALDFLRKPVDDDELIDTVQQALRRQAAQRGQDDAGKTRAARIATLSAREREVLDGIVRGWSNKEIARVLGLSPRTVETYRANVFDKLRAASLVELVRDYAALAGSALPSHRMAPP</sequence>
<reference evidence="7 8" key="1">
    <citation type="journal article" date="2023" name="Front. Microbiol.">
        <title>Genomic analyses of Burkholderia respiratory isolates indicates two evolutionarily distinct B. anthina clades.</title>
        <authorList>
            <person name="Pham A."/>
            <person name="Volmer J.G."/>
            <person name="Chambers D.C."/>
            <person name="Smith D.J."/>
            <person name="Reid D.W."/>
            <person name="Burr L."/>
            <person name="Wells T.J."/>
        </authorList>
    </citation>
    <scope>NUCLEOTIDE SEQUENCE [LARGE SCALE GENOMIC DNA]</scope>
    <source>
        <strain evidence="7 8">BCCIQ07A</strain>
    </source>
</reference>
<keyword evidence="2" id="KW-0238">DNA-binding</keyword>
<dbReference type="SUPFAM" id="SSF46894">
    <property type="entry name" value="C-terminal effector domain of the bipartite response regulators"/>
    <property type="match status" value="1"/>
</dbReference>
<feature type="modified residue" description="4-aspartylphosphate" evidence="4">
    <location>
        <position position="62"/>
    </location>
</feature>
<dbReference type="InterPro" id="IPR016032">
    <property type="entry name" value="Sig_transdc_resp-reg_C-effctor"/>
</dbReference>
<dbReference type="CDD" id="cd06170">
    <property type="entry name" value="LuxR_C_like"/>
    <property type="match status" value="1"/>
</dbReference>
<dbReference type="InterPro" id="IPR001789">
    <property type="entry name" value="Sig_transdc_resp-reg_receiver"/>
</dbReference>
<dbReference type="InterPro" id="IPR000792">
    <property type="entry name" value="Tscrpt_reg_LuxR_C"/>
</dbReference>
<dbReference type="PANTHER" id="PTHR44688:SF16">
    <property type="entry name" value="DNA-BINDING TRANSCRIPTIONAL ACTIVATOR DEVR_DOSR"/>
    <property type="match status" value="1"/>
</dbReference>
<dbReference type="PROSITE" id="PS50043">
    <property type="entry name" value="HTH_LUXR_2"/>
    <property type="match status" value="1"/>
</dbReference>